<dbReference type="SMART" id="SM00086">
    <property type="entry name" value="PAC"/>
    <property type="match status" value="2"/>
</dbReference>
<evidence type="ECO:0000256" key="4">
    <source>
        <dbReference type="ARBA" id="ARBA00022543"/>
    </source>
</evidence>
<gene>
    <name evidence="20" type="ORF">F6X53_15090</name>
</gene>
<evidence type="ECO:0000256" key="14">
    <source>
        <dbReference type="ARBA" id="ARBA00022991"/>
    </source>
</evidence>
<keyword evidence="7" id="KW-0285">Flavoprotein</keyword>
<keyword evidence="15" id="KW-0843">Virulence</keyword>
<feature type="domain" description="PAC" evidence="19">
    <location>
        <begin position="239"/>
        <end position="291"/>
    </location>
</feature>
<keyword evidence="9" id="KW-0808">Transferase</keyword>
<dbReference type="Pfam" id="PF08447">
    <property type="entry name" value="PAS_3"/>
    <property type="match status" value="2"/>
</dbReference>
<dbReference type="InterPro" id="IPR000014">
    <property type="entry name" value="PAS"/>
</dbReference>
<protein>
    <recommendedName>
        <fullName evidence="3">Blue-light-activated histidine kinase</fullName>
        <ecNumber evidence="2">2.7.13.3</ecNumber>
    </recommendedName>
</protein>
<dbReference type="GO" id="GO:0004673">
    <property type="term" value="F:protein histidine kinase activity"/>
    <property type="evidence" value="ECO:0007669"/>
    <property type="project" value="UniProtKB-EC"/>
</dbReference>
<evidence type="ECO:0000256" key="17">
    <source>
        <dbReference type="SAM" id="MobiDB-lite"/>
    </source>
</evidence>
<evidence type="ECO:0000259" key="19">
    <source>
        <dbReference type="PROSITE" id="PS50113"/>
    </source>
</evidence>
<evidence type="ECO:0000256" key="7">
    <source>
        <dbReference type="ARBA" id="ARBA00022630"/>
    </source>
</evidence>
<dbReference type="GO" id="GO:0005524">
    <property type="term" value="F:ATP binding"/>
    <property type="evidence" value="ECO:0007669"/>
    <property type="project" value="UniProtKB-KW"/>
</dbReference>
<keyword evidence="16" id="KW-0675">Receptor</keyword>
<dbReference type="InterPro" id="IPR036890">
    <property type="entry name" value="HATPase_C_sf"/>
</dbReference>
<accession>A0A6L3SX10</accession>
<dbReference type="Pfam" id="PF07536">
    <property type="entry name" value="HWE_HK"/>
    <property type="match status" value="1"/>
</dbReference>
<keyword evidence="21" id="KW-1185">Reference proteome</keyword>
<dbReference type="SMART" id="SM00091">
    <property type="entry name" value="PAS"/>
    <property type="match status" value="2"/>
</dbReference>
<evidence type="ECO:0000256" key="16">
    <source>
        <dbReference type="ARBA" id="ARBA00023170"/>
    </source>
</evidence>
<evidence type="ECO:0000256" key="11">
    <source>
        <dbReference type="ARBA" id="ARBA00022741"/>
    </source>
</evidence>
<name>A0A6L3SX10_9HYPH</name>
<dbReference type="AlphaFoldDB" id="A0A6L3SX10"/>
<dbReference type="NCBIfam" id="TIGR00229">
    <property type="entry name" value="sensory_box"/>
    <property type="match status" value="2"/>
</dbReference>
<keyword evidence="14" id="KW-0157">Chromophore</keyword>
<feature type="domain" description="PAS" evidence="18">
    <location>
        <begin position="166"/>
        <end position="236"/>
    </location>
</feature>
<dbReference type="Proteomes" id="UP000474159">
    <property type="component" value="Unassembled WGS sequence"/>
</dbReference>
<evidence type="ECO:0000313" key="21">
    <source>
        <dbReference type="Proteomes" id="UP000474159"/>
    </source>
</evidence>
<dbReference type="InterPro" id="IPR013655">
    <property type="entry name" value="PAS_fold_3"/>
</dbReference>
<evidence type="ECO:0000259" key="18">
    <source>
        <dbReference type="PROSITE" id="PS50112"/>
    </source>
</evidence>
<dbReference type="FunFam" id="3.30.450.20:FF:000099">
    <property type="entry name" value="Sensory box sensor histidine kinase"/>
    <property type="match status" value="1"/>
</dbReference>
<keyword evidence="11" id="KW-0547">Nucleotide-binding</keyword>
<dbReference type="PROSITE" id="PS50113">
    <property type="entry name" value="PAC"/>
    <property type="match status" value="2"/>
</dbReference>
<evidence type="ECO:0000256" key="5">
    <source>
        <dbReference type="ARBA" id="ARBA00022553"/>
    </source>
</evidence>
<keyword evidence="8" id="KW-0288">FMN</keyword>
<keyword evidence="10" id="KW-0677">Repeat</keyword>
<dbReference type="PANTHER" id="PTHR41523">
    <property type="entry name" value="TWO-COMPONENT SYSTEM SENSOR PROTEIN"/>
    <property type="match status" value="1"/>
</dbReference>
<evidence type="ECO:0000313" key="20">
    <source>
        <dbReference type="EMBL" id="KAB1078406.1"/>
    </source>
</evidence>
<keyword evidence="6" id="KW-0716">Sensory transduction</keyword>
<dbReference type="InterPro" id="IPR001610">
    <property type="entry name" value="PAC"/>
</dbReference>
<proteinExistence type="predicted"/>
<evidence type="ECO:0000256" key="9">
    <source>
        <dbReference type="ARBA" id="ARBA00022679"/>
    </source>
</evidence>
<dbReference type="GO" id="GO:0009881">
    <property type="term" value="F:photoreceptor activity"/>
    <property type="evidence" value="ECO:0007669"/>
    <property type="project" value="UniProtKB-KW"/>
</dbReference>
<evidence type="ECO:0000256" key="2">
    <source>
        <dbReference type="ARBA" id="ARBA00012438"/>
    </source>
</evidence>
<organism evidence="20 21">
    <name type="scientific">Methylobacterium soli</name>
    <dbReference type="NCBI Taxonomy" id="553447"/>
    <lineage>
        <taxon>Bacteria</taxon>
        <taxon>Pseudomonadati</taxon>
        <taxon>Pseudomonadota</taxon>
        <taxon>Alphaproteobacteria</taxon>
        <taxon>Hyphomicrobiales</taxon>
        <taxon>Methylobacteriaceae</taxon>
        <taxon>Methylobacterium</taxon>
    </lineage>
</organism>
<feature type="region of interest" description="Disordered" evidence="17">
    <location>
        <begin position="1"/>
        <end position="29"/>
    </location>
</feature>
<keyword evidence="4" id="KW-0600">Photoreceptor protein</keyword>
<evidence type="ECO:0000256" key="12">
    <source>
        <dbReference type="ARBA" id="ARBA00022777"/>
    </source>
</evidence>
<dbReference type="PANTHER" id="PTHR41523:SF8">
    <property type="entry name" value="ETHYLENE RESPONSE SENSOR PROTEIN"/>
    <property type="match status" value="1"/>
</dbReference>
<dbReference type="Gene3D" id="3.30.450.20">
    <property type="entry name" value="PAS domain"/>
    <property type="match status" value="2"/>
</dbReference>
<dbReference type="OrthoDB" id="9760752at2"/>
<keyword evidence="13" id="KW-0067">ATP-binding</keyword>
<keyword evidence="12" id="KW-0418">Kinase</keyword>
<evidence type="ECO:0000256" key="6">
    <source>
        <dbReference type="ARBA" id="ARBA00022606"/>
    </source>
</evidence>
<dbReference type="PROSITE" id="PS50112">
    <property type="entry name" value="PAS"/>
    <property type="match status" value="1"/>
</dbReference>
<dbReference type="Gene3D" id="3.30.565.10">
    <property type="entry name" value="Histidine kinase-like ATPase, C-terminal domain"/>
    <property type="match status" value="1"/>
</dbReference>
<evidence type="ECO:0000256" key="8">
    <source>
        <dbReference type="ARBA" id="ARBA00022643"/>
    </source>
</evidence>
<evidence type="ECO:0000256" key="1">
    <source>
        <dbReference type="ARBA" id="ARBA00000085"/>
    </source>
</evidence>
<dbReference type="RefSeq" id="WP_151001025.1">
    <property type="nucleotide sequence ID" value="NZ_BPQY01000200.1"/>
</dbReference>
<dbReference type="SMART" id="SM00911">
    <property type="entry name" value="HWE_HK"/>
    <property type="match status" value="1"/>
</dbReference>
<dbReference type="EC" id="2.7.13.3" evidence="2"/>
<dbReference type="EMBL" id="VZZK01000014">
    <property type="protein sequence ID" value="KAB1078406.1"/>
    <property type="molecule type" value="Genomic_DNA"/>
</dbReference>
<dbReference type="Gene3D" id="2.10.70.100">
    <property type="match status" value="1"/>
</dbReference>
<dbReference type="InterPro" id="IPR035965">
    <property type="entry name" value="PAS-like_dom_sf"/>
</dbReference>
<dbReference type="CDD" id="cd00130">
    <property type="entry name" value="PAS"/>
    <property type="match status" value="2"/>
</dbReference>
<reference evidence="20 21" key="1">
    <citation type="submission" date="2019-09" db="EMBL/GenBank/DDBJ databases">
        <title>YIM 48816 draft genome.</title>
        <authorList>
            <person name="Jiang L."/>
        </authorList>
    </citation>
    <scope>NUCLEOTIDE SEQUENCE [LARGE SCALE GENOMIC DNA]</scope>
    <source>
        <strain evidence="20 21">YIM 48816</strain>
    </source>
</reference>
<dbReference type="InterPro" id="IPR000700">
    <property type="entry name" value="PAS-assoc_C"/>
</dbReference>
<evidence type="ECO:0000256" key="13">
    <source>
        <dbReference type="ARBA" id="ARBA00022840"/>
    </source>
</evidence>
<keyword evidence="5" id="KW-0597">Phosphoprotein</keyword>
<evidence type="ECO:0000256" key="3">
    <source>
        <dbReference type="ARBA" id="ARBA00021740"/>
    </source>
</evidence>
<comment type="caution">
    <text evidence="20">The sequence shown here is derived from an EMBL/GenBank/DDBJ whole genome shotgun (WGS) entry which is preliminary data.</text>
</comment>
<feature type="domain" description="PAC" evidence="19">
    <location>
        <begin position="367"/>
        <end position="419"/>
    </location>
</feature>
<evidence type="ECO:0000256" key="10">
    <source>
        <dbReference type="ARBA" id="ARBA00022737"/>
    </source>
</evidence>
<sequence>MRTEPAIPAAPDSAPYSVPAWPDEGGETGRLLRGRDWSGTALGPLRDWPNHLRLAVDMLLGGAQPAILLWGRTGIALYNDACLGVIGDRHPGTFGEPAARGLPEVWSRFAPALRAREAGAPQGPEAGFPIRGPDGRVAGVLAPVPLLPGAAAAWTLDAAKAERRRSRARLRAAADLAPALLWSNDPGGRVTWCNRRWLDQTGQSLAAALGEGWIEAFHPDDRPESLARFRAALALGAAFEHEQRLRGRDGGFRWFRLRAEPSRDAAGRIRQWFGAAIDVEAERATAAVLRQSEAFHRVAAEAGLIGTWDCDLTAGTCRLSPRAAALLGLDRSLPDLPLAACLDRVRPEDRAGLAAAIDAVGETGAPFDEEFRIVGADGAVRWVHARGGALRDGAAGALHLRGASLDITARRTAEQDLRANEARLKIVLAELQHRVRNSLAVVRSVARRTAETSRSVEDFASHLDGRLNAFARVQSVVVRDPSGGIDLEGLVADELLANQIREGSRARIGGPAIRLTAGAAETLGLAIHELATNALEHGVLSGERGRLAVYWRVEPTEAGPHLVLDWSEQGGRRVRPPTRKGFGLALLERTLGYELKARTRLGFEPAGFSCHIAIPLSPEIALDSGHAPP</sequence>
<evidence type="ECO:0000256" key="15">
    <source>
        <dbReference type="ARBA" id="ARBA00023026"/>
    </source>
</evidence>
<comment type="catalytic activity">
    <reaction evidence="1">
        <text>ATP + protein L-histidine = ADP + protein N-phospho-L-histidine.</text>
        <dbReference type="EC" id="2.7.13.3"/>
    </reaction>
</comment>
<dbReference type="InterPro" id="IPR011102">
    <property type="entry name" value="Sig_transdc_His_kinase_HWE"/>
</dbReference>
<dbReference type="SUPFAM" id="SSF55785">
    <property type="entry name" value="PYP-like sensor domain (PAS domain)"/>
    <property type="match status" value="2"/>
</dbReference>